<comment type="caution">
    <text evidence="1">The sequence shown here is derived from an EMBL/GenBank/DDBJ whole genome shotgun (WGS) entry which is preliminary data.</text>
</comment>
<keyword evidence="1" id="KW-0378">Hydrolase</keyword>
<name>A0ABN1IBJ5_9GAMM</name>
<gene>
    <name evidence="1" type="ORF">GCM10009105_00940</name>
</gene>
<dbReference type="Proteomes" id="UP001501523">
    <property type="component" value="Unassembled WGS sequence"/>
</dbReference>
<evidence type="ECO:0000313" key="2">
    <source>
        <dbReference type="Proteomes" id="UP001501523"/>
    </source>
</evidence>
<dbReference type="RefSeq" id="WP_343786020.1">
    <property type="nucleotide sequence ID" value="NZ_BAAAEU010000001.1"/>
</dbReference>
<dbReference type="Gene3D" id="3.40.50.1820">
    <property type="entry name" value="alpha/beta hydrolase"/>
    <property type="match status" value="1"/>
</dbReference>
<accession>A0ABN1IBJ5</accession>
<reference evidence="1 2" key="1">
    <citation type="journal article" date="2019" name="Int. J. Syst. Evol. Microbiol.">
        <title>The Global Catalogue of Microorganisms (GCM) 10K type strain sequencing project: providing services to taxonomists for standard genome sequencing and annotation.</title>
        <authorList>
            <consortium name="The Broad Institute Genomics Platform"/>
            <consortium name="The Broad Institute Genome Sequencing Center for Infectious Disease"/>
            <person name="Wu L."/>
            <person name="Ma J."/>
        </authorList>
    </citation>
    <scope>NUCLEOTIDE SEQUENCE [LARGE SCALE GENOMIC DNA]</scope>
    <source>
        <strain evidence="1 2">JCM 15421</strain>
    </source>
</reference>
<dbReference type="InterPro" id="IPR029058">
    <property type="entry name" value="AB_hydrolase_fold"/>
</dbReference>
<dbReference type="GO" id="GO:0016787">
    <property type="term" value="F:hydrolase activity"/>
    <property type="evidence" value="ECO:0007669"/>
    <property type="project" value="UniProtKB-KW"/>
</dbReference>
<proteinExistence type="predicted"/>
<protein>
    <submittedName>
        <fullName evidence="1">Alpha/beta hydrolase</fullName>
    </submittedName>
</protein>
<dbReference type="EMBL" id="BAAAEU010000001">
    <property type="protein sequence ID" value="GAA0704245.1"/>
    <property type="molecule type" value="Genomic_DNA"/>
</dbReference>
<organism evidence="1 2">
    <name type="scientific">Dokdonella soli</name>
    <dbReference type="NCBI Taxonomy" id="529810"/>
    <lineage>
        <taxon>Bacteria</taxon>
        <taxon>Pseudomonadati</taxon>
        <taxon>Pseudomonadota</taxon>
        <taxon>Gammaproteobacteria</taxon>
        <taxon>Lysobacterales</taxon>
        <taxon>Rhodanobacteraceae</taxon>
        <taxon>Dokdonella</taxon>
    </lineage>
</organism>
<evidence type="ECO:0000313" key="1">
    <source>
        <dbReference type="EMBL" id="GAA0704245.1"/>
    </source>
</evidence>
<keyword evidence="2" id="KW-1185">Reference proteome</keyword>
<sequence length="170" mass="18047">MKGTVILSHGLESGPQATKVSALAEVCDALGWAHVRPDYRDIDAPRDPLAIDARIALALEHAPPHGRVVFAGSSMGAFISGFASIRRACEGLFLLALPTAIPGYPHGFAAADVPTALVHGWSDELCPVDAAIDFARERGATLHLVRDDHRLGAHVAYCAAMFQRFLADLG</sequence>
<dbReference type="SUPFAM" id="SSF53474">
    <property type="entry name" value="alpha/beta-Hydrolases"/>
    <property type="match status" value="1"/>
</dbReference>